<dbReference type="Gene3D" id="3.10.20.70">
    <property type="entry name" value="Glutamine synthetase, N-terminal domain"/>
    <property type="match status" value="1"/>
</dbReference>
<evidence type="ECO:0000256" key="3">
    <source>
        <dbReference type="ARBA" id="ARBA00022598"/>
    </source>
</evidence>
<dbReference type="SMART" id="SM01230">
    <property type="entry name" value="Gln-synt_C"/>
    <property type="match status" value="1"/>
</dbReference>
<dbReference type="SUPFAM" id="SSF54368">
    <property type="entry name" value="Glutamine synthetase, N-terminal domain"/>
    <property type="match status" value="1"/>
</dbReference>
<dbReference type="InterPro" id="IPR008146">
    <property type="entry name" value="Gln_synth_cat_dom"/>
</dbReference>
<comment type="similarity">
    <text evidence="8 9">Belongs to the glutamine synthetase family.</text>
</comment>
<name>A0A2N3PV00_9PROT</name>
<evidence type="ECO:0000256" key="4">
    <source>
        <dbReference type="ARBA" id="ARBA00022741"/>
    </source>
</evidence>
<evidence type="ECO:0000313" key="12">
    <source>
        <dbReference type="EMBL" id="PKU24217.1"/>
    </source>
</evidence>
<evidence type="ECO:0000259" key="11">
    <source>
        <dbReference type="PROSITE" id="PS51987"/>
    </source>
</evidence>
<feature type="domain" description="GS beta-grasp" evidence="10">
    <location>
        <begin position="17"/>
        <end position="115"/>
    </location>
</feature>
<dbReference type="AlphaFoldDB" id="A0A2N3PV00"/>
<keyword evidence="3" id="KW-0436">Ligase</keyword>
<dbReference type="GO" id="GO:0004356">
    <property type="term" value="F:glutamine synthetase activity"/>
    <property type="evidence" value="ECO:0007669"/>
    <property type="project" value="InterPro"/>
</dbReference>
<sequence>MDNTSSLDNALKPFMAEHPEIEVLEAFIIDVNGVTRGKWIPRDRADEILTKGLALPRSVLALDIWGRDVEAAGLAEGTGDPDGICMPVPGTLAPVPWLERPTAQVMLTMMESPDKPFFADPRAILAAVLRRFSESGLTPVVAAELEFYLIDPHRSATDPVRPPNSRSGRWQGWQTQVLSIAELHEFENLLSDISRVCTLQGVPADAILRENGPGQYEINLKHVGDAMKAADHAVMLKRVVKGIAHQHGLDATFMAKPYGDRAGSGMHVHFSLLDGRGRNVFSSDDGRGSDVMRHAVGGLVRTMGESMAVFAPHANSYRRLTHSEHAPLYASWGYDNRNAAVRLITTSGPATRIEHRVSGADANPYLAIATMLAGAHYGIANQIEPGAQMVSDDDEEFERLSCNWDDGIEAFAESEFVSQYLGDDYQKLYAACKTQELNEFRLRVTDVEYDAYLRNV</sequence>
<dbReference type="Gene3D" id="3.30.590.10">
    <property type="entry name" value="Glutamine synthetase/guanido kinase, catalytic domain"/>
    <property type="match status" value="1"/>
</dbReference>
<comment type="function">
    <text evidence="2">Catalyzes the ATP-dependent biosynthesis of glutamine from glutamate and ammonia.</text>
</comment>
<evidence type="ECO:0000256" key="2">
    <source>
        <dbReference type="ARBA" id="ARBA00003117"/>
    </source>
</evidence>
<protein>
    <submittedName>
        <fullName evidence="12">Glutamine synthetase</fullName>
    </submittedName>
</protein>
<dbReference type="PROSITE" id="PS51987">
    <property type="entry name" value="GS_CATALYTIC"/>
    <property type="match status" value="1"/>
</dbReference>
<dbReference type="GO" id="GO:0006542">
    <property type="term" value="P:glutamine biosynthetic process"/>
    <property type="evidence" value="ECO:0007669"/>
    <property type="project" value="InterPro"/>
</dbReference>
<evidence type="ECO:0000313" key="13">
    <source>
        <dbReference type="Proteomes" id="UP000233293"/>
    </source>
</evidence>
<evidence type="ECO:0000256" key="5">
    <source>
        <dbReference type="ARBA" id="ARBA00022840"/>
    </source>
</evidence>
<reference evidence="13" key="1">
    <citation type="submission" date="2017-12" db="EMBL/GenBank/DDBJ databases">
        <title>Draft genome sequence of Telmatospirillum siberiense 26-4b1T, an acidotolerant peatland alphaproteobacterium potentially involved in sulfur cycling.</title>
        <authorList>
            <person name="Hausmann B."/>
            <person name="Pjevac P."/>
            <person name="Schreck K."/>
            <person name="Herbold C.W."/>
            <person name="Daims H."/>
            <person name="Wagner M."/>
            <person name="Pester M."/>
            <person name="Loy A."/>
        </authorList>
    </citation>
    <scope>NUCLEOTIDE SEQUENCE [LARGE SCALE GENOMIC DNA]</scope>
    <source>
        <strain evidence="13">26-4b1</strain>
    </source>
</reference>
<dbReference type="PANTHER" id="PTHR43785">
    <property type="entry name" value="GAMMA-GLUTAMYLPUTRESCINE SYNTHETASE"/>
    <property type="match status" value="1"/>
</dbReference>
<gene>
    <name evidence="12" type="ORF">CWS72_12885</name>
</gene>
<dbReference type="SUPFAM" id="SSF55931">
    <property type="entry name" value="Glutamine synthetase/guanido kinase"/>
    <property type="match status" value="1"/>
</dbReference>
<dbReference type="InterPro" id="IPR027303">
    <property type="entry name" value="Gln_synth_gly_rich_site"/>
</dbReference>
<evidence type="ECO:0000256" key="7">
    <source>
        <dbReference type="ARBA" id="ARBA00023231"/>
    </source>
</evidence>
<organism evidence="12 13">
    <name type="scientific">Telmatospirillum siberiense</name>
    <dbReference type="NCBI Taxonomy" id="382514"/>
    <lineage>
        <taxon>Bacteria</taxon>
        <taxon>Pseudomonadati</taxon>
        <taxon>Pseudomonadota</taxon>
        <taxon>Alphaproteobacteria</taxon>
        <taxon>Rhodospirillales</taxon>
        <taxon>Rhodospirillaceae</taxon>
        <taxon>Telmatospirillum</taxon>
    </lineage>
</organism>
<evidence type="ECO:0000259" key="10">
    <source>
        <dbReference type="PROSITE" id="PS51986"/>
    </source>
</evidence>
<dbReference type="EMBL" id="PIUM01000013">
    <property type="protein sequence ID" value="PKU24217.1"/>
    <property type="molecule type" value="Genomic_DNA"/>
</dbReference>
<keyword evidence="7" id="KW-0535">Nitrogen fixation</keyword>
<comment type="caution">
    <text evidence="12">The sequence shown here is derived from an EMBL/GenBank/DDBJ whole genome shotgun (WGS) entry which is preliminary data.</text>
</comment>
<dbReference type="PANTHER" id="PTHR43785:SF12">
    <property type="entry name" value="TYPE-1 GLUTAMINE SYNTHETASE 2"/>
    <property type="match status" value="1"/>
</dbReference>
<keyword evidence="4" id="KW-0547">Nucleotide-binding</keyword>
<keyword evidence="13" id="KW-1185">Reference proteome</keyword>
<evidence type="ECO:0000256" key="1">
    <source>
        <dbReference type="ARBA" id="ARBA00001946"/>
    </source>
</evidence>
<dbReference type="OrthoDB" id="9807095at2"/>
<dbReference type="PROSITE" id="PS00181">
    <property type="entry name" value="GLNA_ATP"/>
    <property type="match status" value="1"/>
</dbReference>
<evidence type="ECO:0000256" key="8">
    <source>
        <dbReference type="PROSITE-ProRule" id="PRU01330"/>
    </source>
</evidence>
<dbReference type="GO" id="GO:0005524">
    <property type="term" value="F:ATP binding"/>
    <property type="evidence" value="ECO:0007669"/>
    <property type="project" value="UniProtKB-KW"/>
</dbReference>
<keyword evidence="5" id="KW-0067">ATP-binding</keyword>
<dbReference type="InterPro" id="IPR008147">
    <property type="entry name" value="Gln_synt_N"/>
</dbReference>
<keyword evidence="6" id="KW-0460">Magnesium</keyword>
<dbReference type="PROSITE" id="PS51986">
    <property type="entry name" value="GS_BETA_GRASP"/>
    <property type="match status" value="1"/>
</dbReference>
<dbReference type="GO" id="GO:0006598">
    <property type="term" value="P:polyamine catabolic process"/>
    <property type="evidence" value="ECO:0007669"/>
    <property type="project" value="TreeGrafter"/>
</dbReference>
<dbReference type="Proteomes" id="UP000233293">
    <property type="component" value="Unassembled WGS sequence"/>
</dbReference>
<comment type="cofactor">
    <cofactor evidence="1">
        <name>Mg(2+)</name>
        <dbReference type="ChEBI" id="CHEBI:18420"/>
    </cofactor>
</comment>
<feature type="domain" description="GS catalytic" evidence="11">
    <location>
        <begin position="121"/>
        <end position="456"/>
    </location>
</feature>
<accession>A0A2N3PV00</accession>
<evidence type="ECO:0000256" key="9">
    <source>
        <dbReference type="RuleBase" id="RU000384"/>
    </source>
</evidence>
<dbReference type="InterPro" id="IPR014746">
    <property type="entry name" value="Gln_synth/guanido_kin_cat_dom"/>
</dbReference>
<evidence type="ECO:0000256" key="6">
    <source>
        <dbReference type="ARBA" id="ARBA00022842"/>
    </source>
</evidence>
<dbReference type="Pfam" id="PF00120">
    <property type="entry name" value="Gln-synt_C"/>
    <property type="match status" value="1"/>
</dbReference>
<dbReference type="InterPro" id="IPR036651">
    <property type="entry name" value="Gln_synt_N_sf"/>
</dbReference>
<proteinExistence type="inferred from homology"/>